<dbReference type="CDD" id="cd01949">
    <property type="entry name" value="GGDEF"/>
    <property type="match status" value="1"/>
</dbReference>
<dbReference type="Gene3D" id="3.30.70.270">
    <property type="match status" value="1"/>
</dbReference>
<dbReference type="SUPFAM" id="SSF55073">
    <property type="entry name" value="Nucleotide cyclase"/>
    <property type="match status" value="1"/>
</dbReference>
<dbReference type="PANTHER" id="PTHR46663">
    <property type="entry name" value="DIGUANYLATE CYCLASE DGCT-RELATED"/>
    <property type="match status" value="1"/>
</dbReference>
<sequence>MPARPTPPAAMTPPARRVPPVAAWWRTMVAALLLLVGLGGGVAVAADGRWIVLGPERGAIDAWSSMTMLADPSAQLGVEDALRRRGEFVPMQGRRANLGLRDGAVWLRLKLAVPETDDGRWLLDLDYPPLDRVDVYVVSDGLVVRQVTLGDSLPFVQRPLPTRPHAMLLMLERGLEHELLLRVRTTSTMLLPVRLLKPGVFYAEEARLQMLQGLAAGISVCLVAFALVRAVGRREPVYVHYALSTVGSGLFLFSFAGLGAQHLWSASARFADLAPLLSALVGLAGALWLVDGLFEARVLSPPLARTTRLAGVVAALAALLLLAGALDYHQAQFVASLLGPLPMLIALPMAWRRWHAGDHAAPYVILGWGASAVGATVLALLLHGWLDLDGWIRHAYQVGALLQALAWLRVLDLRDVEQRERAELADRERQRLQALAHSDALTGLPNRRGLEQALDTALARVDEQRPLALFLVDLDGFKAVNDEHGHEVGDLLLAQAAQRLRGVLRQGDVVARFGGDEFVVLAAGLGDADAAWAFGERLVQAFAAPFEGDGRRCVVGLTVGFALAPQDGRDPVLLLRRADAAMYAGKQAGKGTVRRAVPPGAYA</sequence>
<dbReference type="PROSITE" id="PS50887">
    <property type="entry name" value="GGDEF"/>
    <property type="match status" value="1"/>
</dbReference>
<dbReference type="Proteomes" id="UP000802098">
    <property type="component" value="Unassembled WGS sequence"/>
</dbReference>
<evidence type="ECO:0000256" key="1">
    <source>
        <dbReference type="SAM" id="Phobius"/>
    </source>
</evidence>
<organism evidence="3 4">
    <name type="scientific">Rubrivivax benzoatilyticus</name>
    <dbReference type="NCBI Taxonomy" id="316997"/>
    <lineage>
        <taxon>Bacteria</taxon>
        <taxon>Pseudomonadati</taxon>
        <taxon>Pseudomonadota</taxon>
        <taxon>Betaproteobacteria</taxon>
        <taxon>Burkholderiales</taxon>
        <taxon>Sphaerotilaceae</taxon>
        <taxon>Rubrivivax</taxon>
    </lineage>
</organism>
<dbReference type="PANTHER" id="PTHR46663:SF3">
    <property type="entry name" value="SLL0267 PROTEIN"/>
    <property type="match status" value="1"/>
</dbReference>
<dbReference type="InterPro" id="IPR029787">
    <property type="entry name" value="Nucleotide_cyclase"/>
</dbReference>
<feature type="transmembrane region" description="Helical" evidence="1">
    <location>
        <begin position="306"/>
        <end position="326"/>
    </location>
</feature>
<dbReference type="EMBL" id="JAAOCD010000001">
    <property type="protein sequence ID" value="NHK96992.1"/>
    <property type="molecule type" value="Genomic_DNA"/>
</dbReference>
<dbReference type="Gene3D" id="2.60.40.2380">
    <property type="match status" value="1"/>
</dbReference>
<dbReference type="Pfam" id="PF07695">
    <property type="entry name" value="7TMR-DISM_7TM"/>
    <property type="match status" value="1"/>
</dbReference>
<keyword evidence="4" id="KW-1185">Reference proteome</keyword>
<evidence type="ECO:0000313" key="3">
    <source>
        <dbReference type="EMBL" id="NHK96992.1"/>
    </source>
</evidence>
<feature type="transmembrane region" description="Helical" evidence="1">
    <location>
        <begin position="332"/>
        <end position="351"/>
    </location>
</feature>
<feature type="transmembrane region" description="Helical" evidence="1">
    <location>
        <begin position="363"/>
        <end position="385"/>
    </location>
</feature>
<dbReference type="SMART" id="SM00267">
    <property type="entry name" value="GGDEF"/>
    <property type="match status" value="1"/>
</dbReference>
<keyword evidence="1" id="KW-1133">Transmembrane helix</keyword>
<name>A0ABX0HPJ2_9BURK</name>
<keyword evidence="1" id="KW-0472">Membrane</keyword>
<dbReference type="InterPro" id="IPR011622">
    <property type="entry name" value="7TMR_DISM_rcpt_extracell_dom2"/>
</dbReference>
<dbReference type="InterPro" id="IPR011623">
    <property type="entry name" value="7TMR_DISM_rcpt_extracell_dom1"/>
</dbReference>
<keyword evidence="1" id="KW-0812">Transmembrane</keyword>
<feature type="domain" description="GGDEF" evidence="2">
    <location>
        <begin position="465"/>
        <end position="598"/>
    </location>
</feature>
<dbReference type="InterPro" id="IPR043128">
    <property type="entry name" value="Rev_trsase/Diguanyl_cyclase"/>
</dbReference>
<gene>
    <name evidence="3" type="ORF">G7087_01240</name>
</gene>
<reference evidence="3 4" key="1">
    <citation type="submission" date="2020-03" db="EMBL/GenBank/DDBJ databases">
        <title>Rubrivivax benzoatilyticus JA2 (sequenced after 10 years sub-culturing).</title>
        <authorList>
            <person name="Gupta D."/>
            <person name="Chintalapati S."/>
            <person name="Chintalapati V.R."/>
        </authorList>
    </citation>
    <scope>NUCLEOTIDE SEQUENCE [LARGE SCALE GENOMIC DNA]</scope>
    <source>
        <strain evidence="3 4">JA2-Mal</strain>
    </source>
</reference>
<accession>A0ABX0HPJ2</accession>
<evidence type="ECO:0000313" key="4">
    <source>
        <dbReference type="Proteomes" id="UP000802098"/>
    </source>
</evidence>
<dbReference type="InterPro" id="IPR052163">
    <property type="entry name" value="DGC-Regulatory_Protein"/>
</dbReference>
<dbReference type="NCBIfam" id="TIGR00254">
    <property type="entry name" value="GGDEF"/>
    <property type="match status" value="1"/>
</dbReference>
<comment type="caution">
    <text evidence="3">The sequence shown here is derived from an EMBL/GenBank/DDBJ whole genome shotgun (WGS) entry which is preliminary data.</text>
</comment>
<dbReference type="InterPro" id="IPR000160">
    <property type="entry name" value="GGDEF_dom"/>
</dbReference>
<evidence type="ECO:0000259" key="2">
    <source>
        <dbReference type="PROSITE" id="PS50887"/>
    </source>
</evidence>
<proteinExistence type="predicted"/>
<feature type="transmembrane region" description="Helical" evidence="1">
    <location>
        <begin position="210"/>
        <end position="231"/>
    </location>
</feature>
<protein>
    <submittedName>
        <fullName evidence="3">GGDEF domain-containing protein</fullName>
    </submittedName>
</protein>
<feature type="transmembrane region" description="Helical" evidence="1">
    <location>
        <begin position="273"/>
        <end position="294"/>
    </location>
</feature>
<dbReference type="Pfam" id="PF07696">
    <property type="entry name" value="7TMR-DISMED2"/>
    <property type="match status" value="1"/>
</dbReference>
<dbReference type="Pfam" id="PF00990">
    <property type="entry name" value="GGDEF"/>
    <property type="match status" value="1"/>
</dbReference>
<feature type="transmembrane region" description="Helical" evidence="1">
    <location>
        <begin position="238"/>
        <end position="261"/>
    </location>
</feature>